<organism evidence="6 7">
    <name type="scientific">Scrofimicrobium canadense</name>
    <dbReference type="NCBI Taxonomy" id="2652290"/>
    <lineage>
        <taxon>Bacteria</taxon>
        <taxon>Bacillati</taxon>
        <taxon>Actinomycetota</taxon>
        <taxon>Actinomycetes</taxon>
        <taxon>Actinomycetales</taxon>
        <taxon>Actinomycetaceae</taxon>
        <taxon>Scrofimicrobium</taxon>
    </lineage>
</organism>
<name>A0A6N7VP93_9ACTO</name>
<comment type="similarity">
    <text evidence="2">Belongs to the adenosylhomocysteinase family.</text>
</comment>
<dbReference type="InterPro" id="IPR015878">
    <property type="entry name" value="Ado_hCys_hydrolase_NAD-bd"/>
</dbReference>
<dbReference type="Gene3D" id="3.40.50.720">
    <property type="entry name" value="NAD(P)-binding Rossmann-like Domain"/>
    <property type="match status" value="2"/>
</dbReference>
<dbReference type="GO" id="GO:0005829">
    <property type="term" value="C:cytosol"/>
    <property type="evidence" value="ECO:0007669"/>
    <property type="project" value="TreeGrafter"/>
</dbReference>
<evidence type="ECO:0000259" key="5">
    <source>
        <dbReference type="SMART" id="SM00997"/>
    </source>
</evidence>
<comment type="caution">
    <text evidence="6">The sequence shown here is derived from an EMBL/GenBank/DDBJ whole genome shotgun (WGS) entry which is preliminary data.</text>
</comment>
<dbReference type="EMBL" id="VULO01000002">
    <property type="protein sequence ID" value="MSS83549.1"/>
    <property type="molecule type" value="Genomic_DNA"/>
</dbReference>
<dbReference type="InterPro" id="IPR000043">
    <property type="entry name" value="Adenosylhomocysteinase-like"/>
</dbReference>
<evidence type="ECO:0000313" key="7">
    <source>
        <dbReference type="Proteomes" id="UP000470875"/>
    </source>
</evidence>
<accession>A0A6N7VP93</accession>
<dbReference type="GO" id="GO:0004013">
    <property type="term" value="F:adenosylhomocysteinase activity"/>
    <property type="evidence" value="ECO:0007669"/>
    <property type="project" value="TreeGrafter"/>
</dbReference>
<dbReference type="GO" id="GO:0033353">
    <property type="term" value="P:S-adenosylmethionine cycle"/>
    <property type="evidence" value="ECO:0007669"/>
    <property type="project" value="TreeGrafter"/>
</dbReference>
<dbReference type="AlphaFoldDB" id="A0A6N7VP93"/>
<comment type="cofactor">
    <cofactor evidence="1">
        <name>NAD(+)</name>
        <dbReference type="ChEBI" id="CHEBI:57540"/>
    </cofactor>
</comment>
<sequence>MRGGAEETTSGVRPLRNLADRGGLYVPVIAVNDAQSKTLFDNRYGTGQTCAFAIDHEAHGNTWAIIGYGPVGAGVAQCARALGKTVSVVEIDPIRALEAASAGYHVETIEEALAADVVVSATGYARTITNAHMDASHAVFAVAGGAPEEAPSTALAGGHGINYTVAEGNPIEIMDMSFACQLFAVRQLITTVRSPCFHFERAAYQKVSWLPTSIIVLRKSRHQRLLCIPPP</sequence>
<proteinExistence type="inferred from homology"/>
<protein>
    <recommendedName>
        <fullName evidence="5">S-adenosyl-L-homocysteine hydrolase NAD binding domain-containing protein</fullName>
    </recommendedName>
</protein>
<dbReference type="Proteomes" id="UP000470875">
    <property type="component" value="Unassembled WGS sequence"/>
</dbReference>
<dbReference type="SUPFAM" id="SSF52283">
    <property type="entry name" value="Formate/glycerate dehydrogenase catalytic domain-like"/>
    <property type="match status" value="1"/>
</dbReference>
<evidence type="ECO:0000256" key="1">
    <source>
        <dbReference type="ARBA" id="ARBA00001911"/>
    </source>
</evidence>
<evidence type="ECO:0000256" key="3">
    <source>
        <dbReference type="ARBA" id="ARBA00022563"/>
    </source>
</evidence>
<dbReference type="InterPro" id="IPR042172">
    <property type="entry name" value="Adenosylhomocyst_ase-like_sf"/>
</dbReference>
<evidence type="ECO:0000313" key="6">
    <source>
        <dbReference type="EMBL" id="MSS83549.1"/>
    </source>
</evidence>
<evidence type="ECO:0000256" key="4">
    <source>
        <dbReference type="ARBA" id="ARBA00023027"/>
    </source>
</evidence>
<gene>
    <name evidence="6" type="ORF">FYJ24_01970</name>
</gene>
<dbReference type="GO" id="GO:0006730">
    <property type="term" value="P:one-carbon metabolic process"/>
    <property type="evidence" value="ECO:0007669"/>
    <property type="project" value="UniProtKB-KW"/>
</dbReference>
<dbReference type="InterPro" id="IPR036291">
    <property type="entry name" value="NAD(P)-bd_dom_sf"/>
</dbReference>
<dbReference type="PANTHER" id="PTHR23420:SF0">
    <property type="entry name" value="ADENOSYLHOMOCYSTEINASE"/>
    <property type="match status" value="1"/>
</dbReference>
<keyword evidence="7" id="KW-1185">Reference proteome</keyword>
<dbReference type="SMART" id="SM00997">
    <property type="entry name" value="AdoHcyase_NAD"/>
    <property type="match status" value="1"/>
</dbReference>
<reference evidence="6 7" key="1">
    <citation type="submission" date="2019-08" db="EMBL/GenBank/DDBJ databases">
        <title>In-depth cultivation of the pig gut microbiome towards novel bacterial diversity and tailored functional studies.</title>
        <authorList>
            <person name="Wylensek D."/>
            <person name="Hitch T.C.A."/>
            <person name="Clavel T."/>
        </authorList>
    </citation>
    <scope>NUCLEOTIDE SEQUENCE [LARGE SCALE GENOMIC DNA]</scope>
    <source>
        <strain evidence="6 7">WB03_NA08</strain>
    </source>
</reference>
<evidence type="ECO:0000256" key="2">
    <source>
        <dbReference type="ARBA" id="ARBA00007122"/>
    </source>
</evidence>
<dbReference type="SUPFAM" id="SSF51735">
    <property type="entry name" value="NAD(P)-binding Rossmann-fold domains"/>
    <property type="match status" value="1"/>
</dbReference>
<dbReference type="PANTHER" id="PTHR23420">
    <property type="entry name" value="ADENOSYLHOMOCYSTEINASE"/>
    <property type="match status" value="1"/>
</dbReference>
<keyword evidence="4" id="KW-0520">NAD</keyword>
<dbReference type="Pfam" id="PF00670">
    <property type="entry name" value="AdoHcyase_NAD"/>
    <property type="match status" value="1"/>
</dbReference>
<dbReference type="Pfam" id="PF05221">
    <property type="entry name" value="AdoHcyase"/>
    <property type="match status" value="1"/>
</dbReference>
<keyword evidence="3" id="KW-0554">One-carbon metabolism</keyword>
<feature type="domain" description="S-adenosyl-L-homocysteine hydrolase NAD binding" evidence="5">
    <location>
        <begin position="42"/>
        <end position="168"/>
    </location>
</feature>
<dbReference type="Gene3D" id="3.40.50.1480">
    <property type="entry name" value="Adenosylhomocysteinase-like"/>
    <property type="match status" value="2"/>
</dbReference>